<feature type="domain" description="HAT C-terminal dimerisation" evidence="1">
    <location>
        <begin position="60"/>
        <end position="118"/>
    </location>
</feature>
<dbReference type="GO" id="GO:0046983">
    <property type="term" value="F:protein dimerization activity"/>
    <property type="evidence" value="ECO:0007669"/>
    <property type="project" value="InterPro"/>
</dbReference>
<dbReference type="InterPro" id="IPR012337">
    <property type="entry name" value="RNaseH-like_sf"/>
</dbReference>
<protein>
    <recommendedName>
        <fullName evidence="1">HAT C-terminal dimerisation domain-containing protein</fullName>
    </recommendedName>
</protein>
<proteinExistence type="predicted"/>
<reference evidence="3" key="1">
    <citation type="submission" date="2019-07" db="EMBL/GenBank/DDBJ databases">
        <title>De Novo Assembly of kiwifruit Actinidia rufa.</title>
        <authorList>
            <person name="Sugita-Konishi S."/>
            <person name="Sato K."/>
            <person name="Mori E."/>
            <person name="Abe Y."/>
            <person name="Kisaki G."/>
            <person name="Hamano K."/>
            <person name="Suezawa K."/>
            <person name="Otani M."/>
            <person name="Fukuda T."/>
            <person name="Manabe T."/>
            <person name="Gomi K."/>
            <person name="Tabuchi M."/>
            <person name="Akimitsu K."/>
            <person name="Kataoka I."/>
        </authorList>
    </citation>
    <scope>NUCLEOTIDE SEQUENCE [LARGE SCALE GENOMIC DNA]</scope>
    <source>
        <strain evidence="3">cv. Fuchu</strain>
    </source>
</reference>
<dbReference type="Proteomes" id="UP000585474">
    <property type="component" value="Unassembled WGS sequence"/>
</dbReference>
<evidence type="ECO:0000259" key="1">
    <source>
        <dbReference type="Pfam" id="PF05699"/>
    </source>
</evidence>
<accession>A0A7J0DBV2</accession>
<name>A0A7J0DBV2_9ERIC</name>
<sequence>MGEGVERIRDSVHFWMTTPSRVEKFEEAARQLRVQSTKKLALDCRTRWNSTYVMLQTAMTNGLKYPSLQLMAGDILAIPMSTVASELAFSTSGRVITPHCSHLSHDTLEALMCAQNWLRNEIEGTSSCWLDDIFSRNYYGPVVLNAIEMDGDPDAF</sequence>
<dbReference type="PANTHER" id="PTHR23272:SF179">
    <property type="entry name" value="ZINC FINGER BED DOMAIN-CONTAINING PROTEIN RICESLEEPER 2-LIKE ISOFORM X1"/>
    <property type="match status" value="1"/>
</dbReference>
<dbReference type="SUPFAM" id="SSF53098">
    <property type="entry name" value="Ribonuclease H-like"/>
    <property type="match status" value="1"/>
</dbReference>
<dbReference type="InterPro" id="IPR008906">
    <property type="entry name" value="HATC_C_dom"/>
</dbReference>
<dbReference type="PANTHER" id="PTHR23272">
    <property type="entry name" value="BED FINGER-RELATED"/>
    <property type="match status" value="1"/>
</dbReference>
<dbReference type="OrthoDB" id="1747213at2759"/>
<organism evidence="2 3">
    <name type="scientific">Actinidia rufa</name>
    <dbReference type="NCBI Taxonomy" id="165716"/>
    <lineage>
        <taxon>Eukaryota</taxon>
        <taxon>Viridiplantae</taxon>
        <taxon>Streptophyta</taxon>
        <taxon>Embryophyta</taxon>
        <taxon>Tracheophyta</taxon>
        <taxon>Spermatophyta</taxon>
        <taxon>Magnoliopsida</taxon>
        <taxon>eudicotyledons</taxon>
        <taxon>Gunneridae</taxon>
        <taxon>Pentapetalae</taxon>
        <taxon>asterids</taxon>
        <taxon>Ericales</taxon>
        <taxon>Actinidiaceae</taxon>
        <taxon>Actinidia</taxon>
    </lineage>
</organism>
<keyword evidence="3" id="KW-1185">Reference proteome</keyword>
<evidence type="ECO:0000313" key="2">
    <source>
        <dbReference type="EMBL" id="GFS31712.1"/>
    </source>
</evidence>
<dbReference type="AlphaFoldDB" id="A0A7J0DBV2"/>
<comment type="caution">
    <text evidence="2">The sequence shown here is derived from an EMBL/GenBank/DDBJ whole genome shotgun (WGS) entry which is preliminary data.</text>
</comment>
<gene>
    <name evidence="2" type="ORF">Acr_00g0018780</name>
</gene>
<dbReference type="EMBL" id="BJWL01000150">
    <property type="protein sequence ID" value="GFS31712.1"/>
    <property type="molecule type" value="Genomic_DNA"/>
</dbReference>
<dbReference type="Pfam" id="PF05699">
    <property type="entry name" value="Dimer_Tnp_hAT"/>
    <property type="match status" value="1"/>
</dbReference>
<evidence type="ECO:0000313" key="3">
    <source>
        <dbReference type="Proteomes" id="UP000585474"/>
    </source>
</evidence>